<dbReference type="EMBL" id="LR797224">
    <property type="protein sequence ID" value="CAB4194882.1"/>
    <property type="molecule type" value="Genomic_DNA"/>
</dbReference>
<reference evidence="2" key="1">
    <citation type="submission" date="2020-05" db="EMBL/GenBank/DDBJ databases">
        <authorList>
            <person name="Chiriac C."/>
            <person name="Salcher M."/>
            <person name="Ghai R."/>
            <person name="Kavagutti S V."/>
        </authorList>
    </citation>
    <scope>NUCLEOTIDE SEQUENCE</scope>
</reference>
<accession>A0A6J5RFX7</accession>
<evidence type="ECO:0000313" key="2">
    <source>
        <dbReference type="EMBL" id="CAB4194882.1"/>
    </source>
</evidence>
<evidence type="ECO:0000256" key="1">
    <source>
        <dbReference type="SAM" id="MobiDB-lite"/>
    </source>
</evidence>
<name>A0A6J5RFX7_9CAUD</name>
<gene>
    <name evidence="2" type="ORF">UFOVP1279_4</name>
</gene>
<feature type="region of interest" description="Disordered" evidence="1">
    <location>
        <begin position="79"/>
        <end position="99"/>
    </location>
</feature>
<feature type="region of interest" description="Disordered" evidence="1">
    <location>
        <begin position="38"/>
        <end position="63"/>
    </location>
</feature>
<feature type="compositionally biased region" description="Basic residues" evidence="1">
    <location>
        <begin position="45"/>
        <end position="54"/>
    </location>
</feature>
<organism evidence="2">
    <name type="scientific">uncultured Caudovirales phage</name>
    <dbReference type="NCBI Taxonomy" id="2100421"/>
    <lineage>
        <taxon>Viruses</taxon>
        <taxon>Duplodnaviria</taxon>
        <taxon>Heunggongvirae</taxon>
        <taxon>Uroviricota</taxon>
        <taxon>Caudoviricetes</taxon>
        <taxon>Peduoviridae</taxon>
        <taxon>Maltschvirus</taxon>
        <taxon>Maltschvirus maltsch</taxon>
    </lineage>
</organism>
<proteinExistence type="predicted"/>
<sequence length="120" mass="13239">MALADNIITNYVANLDLEEALDYEEYIDDIAKKWGSPFSSTMRMKNGKSARPRMGHFAGKSPFGLKHKDRKAAALQHARGIKANNPSPHAAGSKMGQRRKVGIMRAKRQVAGLPAFDMGR</sequence>
<protein>
    <submittedName>
        <fullName evidence="2">Uncharacterized protein</fullName>
    </submittedName>
</protein>